<dbReference type="STRING" id="754436.JCM19237_1468"/>
<name>A0A090QZ56_9GAMM</name>
<dbReference type="Proteomes" id="UP000029227">
    <property type="component" value="Unassembled WGS sequence"/>
</dbReference>
<reference evidence="1 2" key="1">
    <citation type="journal article" date="2014" name="Genome Announc.">
        <title>Draft Genome Sequences of Two Vibrionaceae Species, Vibrio ponticus C121 and Photobacterium aphoticum C119, Isolated as Coral Reef Microbiota.</title>
        <authorList>
            <person name="Al-saari N."/>
            <person name="Meirelles P.M."/>
            <person name="Mino S."/>
            <person name="Suda W."/>
            <person name="Oshima K."/>
            <person name="Hattori M."/>
            <person name="Ohkuma M."/>
            <person name="Thompson F.L."/>
            <person name="Gomez-Gil B."/>
            <person name="Sawabe T."/>
            <person name="Sawabe T."/>
        </authorList>
    </citation>
    <scope>NUCLEOTIDE SEQUENCE [LARGE SCALE GENOMIC DNA]</scope>
    <source>
        <strain evidence="1 2">JCM 19237</strain>
    </source>
</reference>
<evidence type="ECO:0000313" key="1">
    <source>
        <dbReference type="EMBL" id="GAL07528.1"/>
    </source>
</evidence>
<dbReference type="Gene3D" id="3.40.50.970">
    <property type="match status" value="1"/>
</dbReference>
<evidence type="ECO:0000313" key="2">
    <source>
        <dbReference type="Proteomes" id="UP000029227"/>
    </source>
</evidence>
<dbReference type="EMBL" id="BBMN01000017">
    <property type="protein sequence ID" value="GAL07528.1"/>
    <property type="molecule type" value="Genomic_DNA"/>
</dbReference>
<dbReference type="InterPro" id="IPR050722">
    <property type="entry name" value="Pyruvate:ferred/Flavod_OxRd"/>
</dbReference>
<organism evidence="1 2">
    <name type="scientific">Photobacterium aphoticum</name>
    <dbReference type="NCBI Taxonomy" id="754436"/>
    <lineage>
        <taxon>Bacteria</taxon>
        <taxon>Pseudomonadati</taxon>
        <taxon>Pseudomonadota</taxon>
        <taxon>Gammaproteobacteria</taxon>
        <taxon>Vibrionales</taxon>
        <taxon>Vibrionaceae</taxon>
        <taxon>Photobacterium</taxon>
    </lineage>
</organism>
<dbReference type="GO" id="GO:0006979">
    <property type="term" value="P:response to oxidative stress"/>
    <property type="evidence" value="ECO:0007669"/>
    <property type="project" value="TreeGrafter"/>
</dbReference>
<dbReference type="PANTHER" id="PTHR32154">
    <property type="entry name" value="PYRUVATE-FLAVODOXIN OXIDOREDUCTASE-RELATED"/>
    <property type="match status" value="1"/>
</dbReference>
<accession>A0A090QZ56</accession>
<proteinExistence type="predicted"/>
<keyword evidence="1" id="KW-0670">Pyruvate</keyword>
<dbReference type="eggNOG" id="COG1013">
    <property type="taxonomic scope" value="Bacteria"/>
</dbReference>
<gene>
    <name evidence="1" type="ORF">JCM19237_1468</name>
</gene>
<dbReference type="AlphaFoldDB" id="A0A090QZ56"/>
<dbReference type="SUPFAM" id="SSF52518">
    <property type="entry name" value="Thiamin diphosphate-binding fold (THDP-binding)"/>
    <property type="match status" value="1"/>
</dbReference>
<dbReference type="PANTHER" id="PTHR32154:SF0">
    <property type="entry name" value="PYRUVATE-FLAVODOXIN OXIDOREDUCTASE-RELATED"/>
    <property type="match status" value="1"/>
</dbReference>
<comment type="caution">
    <text evidence="1">The sequence shown here is derived from an EMBL/GenBank/DDBJ whole genome shotgun (WGS) entry which is preliminary data.</text>
</comment>
<protein>
    <submittedName>
        <fullName evidence="1">Pyruvate-flavodoxin oxidoreductase</fullName>
    </submittedName>
</protein>
<sequence length="97" mass="11362">MEHQQLLVESGLWPLFRFDPRRLDKGRAALQMDSKPPKKDVEALISREARFTQIARRDPERYQANLTRLREQVAHKHRLLEQLAQWTPDTPTTSASS</sequence>
<dbReference type="InterPro" id="IPR029061">
    <property type="entry name" value="THDP-binding"/>
</dbReference>